<evidence type="ECO:0000313" key="3">
    <source>
        <dbReference type="EMBL" id="MBB5758837.1"/>
    </source>
</evidence>
<sequence length="230" mass="25259">MPASRNGRGFDAKATPQHDAKIAAEVPLSKEERNKVPDITAAGKRWYVCMTAPQRELKAAKSLREVEGAPFLTYVPCEFFWRRPERGNLKLPRREFQRPAMRSYLFVGAPGGIGDEELALLRERDAEGRNRHGLTSILGSNMRGALAIGRVGLAWLEGMADAERSGATMHAPTAPFEPGDTLKVAVGPMAGFTARALFTDMQAEEVVVEISLLGSTTEVRYPFDHVHRAA</sequence>
<accession>A0A840ZPN7</accession>
<dbReference type="InterPro" id="IPR006645">
    <property type="entry name" value="NGN-like_dom"/>
</dbReference>
<dbReference type="GO" id="GO:0006354">
    <property type="term" value="P:DNA-templated transcription elongation"/>
    <property type="evidence" value="ECO:0007669"/>
    <property type="project" value="InterPro"/>
</dbReference>
<feature type="domain" description="NusG-like N-terminal" evidence="2">
    <location>
        <begin position="44"/>
        <end position="139"/>
    </location>
</feature>
<organism evidence="3 4">
    <name type="scientific">Methylorubrum rhodinum</name>
    <dbReference type="NCBI Taxonomy" id="29428"/>
    <lineage>
        <taxon>Bacteria</taxon>
        <taxon>Pseudomonadati</taxon>
        <taxon>Pseudomonadota</taxon>
        <taxon>Alphaproteobacteria</taxon>
        <taxon>Hyphomicrobiales</taxon>
        <taxon>Methylobacteriaceae</taxon>
        <taxon>Methylorubrum</taxon>
    </lineage>
</organism>
<dbReference type="EMBL" id="JACHOP010000017">
    <property type="protein sequence ID" value="MBB5758837.1"/>
    <property type="molecule type" value="Genomic_DNA"/>
</dbReference>
<name>A0A840ZPN7_9HYPH</name>
<gene>
    <name evidence="3" type="ORF">HNR00_003564</name>
</gene>
<dbReference type="Proteomes" id="UP000583454">
    <property type="component" value="Unassembled WGS sequence"/>
</dbReference>
<keyword evidence="1" id="KW-0804">Transcription</keyword>
<evidence type="ECO:0000259" key="2">
    <source>
        <dbReference type="Pfam" id="PF02357"/>
    </source>
</evidence>
<evidence type="ECO:0000313" key="4">
    <source>
        <dbReference type="Proteomes" id="UP000583454"/>
    </source>
</evidence>
<dbReference type="InterPro" id="IPR014722">
    <property type="entry name" value="Rib_uL2_dom2"/>
</dbReference>
<comment type="caution">
    <text evidence="3">The sequence shown here is derived from an EMBL/GenBank/DDBJ whole genome shotgun (WGS) entry which is preliminary data.</text>
</comment>
<dbReference type="InterPro" id="IPR008991">
    <property type="entry name" value="Translation_prot_SH3-like_sf"/>
</dbReference>
<dbReference type="SUPFAM" id="SSF82679">
    <property type="entry name" value="N-utilization substance G protein NusG, N-terminal domain"/>
    <property type="match status" value="1"/>
</dbReference>
<reference evidence="3 4" key="1">
    <citation type="submission" date="2020-08" db="EMBL/GenBank/DDBJ databases">
        <title>Genomic Encyclopedia of Type Strains, Phase IV (KMG-IV): sequencing the most valuable type-strain genomes for metagenomic binning, comparative biology and taxonomic classification.</title>
        <authorList>
            <person name="Goeker M."/>
        </authorList>
    </citation>
    <scope>NUCLEOTIDE SEQUENCE [LARGE SCALE GENOMIC DNA]</scope>
    <source>
        <strain evidence="3 4">DSM 2163</strain>
    </source>
</reference>
<dbReference type="AlphaFoldDB" id="A0A840ZPN7"/>
<dbReference type="Gene3D" id="2.30.30.30">
    <property type="match status" value="1"/>
</dbReference>
<dbReference type="CDD" id="cd06091">
    <property type="entry name" value="KOW_NusG"/>
    <property type="match status" value="1"/>
</dbReference>
<protein>
    <submittedName>
        <fullName evidence="3">Transcriptional antiterminator NusG</fullName>
    </submittedName>
</protein>
<dbReference type="Pfam" id="PF02357">
    <property type="entry name" value="NusG"/>
    <property type="match status" value="1"/>
</dbReference>
<dbReference type="InterPro" id="IPR036735">
    <property type="entry name" value="NGN_dom_sf"/>
</dbReference>
<proteinExistence type="predicted"/>
<dbReference type="SUPFAM" id="SSF50104">
    <property type="entry name" value="Translation proteins SH3-like domain"/>
    <property type="match status" value="1"/>
</dbReference>
<dbReference type="RefSeq" id="WP_183571627.1">
    <property type="nucleotide sequence ID" value="NZ_JACHOP010000017.1"/>
</dbReference>
<keyword evidence="4" id="KW-1185">Reference proteome</keyword>
<evidence type="ECO:0000256" key="1">
    <source>
        <dbReference type="ARBA" id="ARBA00023163"/>
    </source>
</evidence>